<name>A0A0L0F6B2_9EUKA</name>
<evidence type="ECO:0000313" key="3">
    <source>
        <dbReference type="Proteomes" id="UP000054560"/>
    </source>
</evidence>
<dbReference type="SMART" id="SM00500">
    <property type="entry name" value="SFM"/>
    <property type="match status" value="1"/>
</dbReference>
<dbReference type="Gene3D" id="4.10.280.110">
    <property type="entry name" value="Pre-mRNA processing factor 4 domain"/>
    <property type="match status" value="1"/>
</dbReference>
<dbReference type="Proteomes" id="UP000054560">
    <property type="component" value="Unassembled WGS sequence"/>
</dbReference>
<dbReference type="PANTHER" id="PTHR19846:SF0">
    <property type="entry name" value="PRE-MRNA PROCESSING FACTOR 4"/>
    <property type="match status" value="1"/>
</dbReference>
<gene>
    <name evidence="2" type="ORF">SARC_15765</name>
</gene>
<dbReference type="eggNOG" id="KOG0272">
    <property type="taxonomic scope" value="Eukaryota"/>
</dbReference>
<dbReference type="Pfam" id="PF08799">
    <property type="entry name" value="PRP4"/>
    <property type="match status" value="1"/>
</dbReference>
<dbReference type="RefSeq" id="XP_014145595.1">
    <property type="nucleotide sequence ID" value="XM_014290120.1"/>
</dbReference>
<dbReference type="EMBL" id="KQ248281">
    <property type="protein sequence ID" value="KNC71693.1"/>
    <property type="molecule type" value="Genomic_DNA"/>
</dbReference>
<protein>
    <recommendedName>
        <fullName evidence="1">Pre-mRNA processing factor 4 (PRP4)-like domain-containing protein</fullName>
    </recommendedName>
</protein>
<dbReference type="GeneID" id="25916269"/>
<proteinExistence type="predicted"/>
<dbReference type="GO" id="GO:0000398">
    <property type="term" value="P:mRNA splicing, via spliceosome"/>
    <property type="evidence" value="ECO:0007669"/>
    <property type="project" value="TreeGrafter"/>
</dbReference>
<dbReference type="GO" id="GO:0030621">
    <property type="term" value="F:U4 snRNA binding"/>
    <property type="evidence" value="ECO:0007669"/>
    <property type="project" value="TreeGrafter"/>
</dbReference>
<dbReference type="GO" id="GO:0017070">
    <property type="term" value="F:U6 snRNA binding"/>
    <property type="evidence" value="ECO:0007669"/>
    <property type="project" value="TreeGrafter"/>
</dbReference>
<organism evidence="2 3">
    <name type="scientific">Sphaeroforma arctica JP610</name>
    <dbReference type="NCBI Taxonomy" id="667725"/>
    <lineage>
        <taxon>Eukaryota</taxon>
        <taxon>Ichthyosporea</taxon>
        <taxon>Ichthyophonida</taxon>
        <taxon>Sphaeroforma</taxon>
    </lineage>
</organism>
<accession>A0A0L0F6B2</accession>
<reference evidence="2 3" key="1">
    <citation type="submission" date="2011-02" db="EMBL/GenBank/DDBJ databases">
        <title>The Genome Sequence of Sphaeroforma arctica JP610.</title>
        <authorList>
            <consortium name="The Broad Institute Genome Sequencing Platform"/>
            <person name="Russ C."/>
            <person name="Cuomo C."/>
            <person name="Young S.K."/>
            <person name="Zeng Q."/>
            <person name="Gargeya S."/>
            <person name="Alvarado L."/>
            <person name="Berlin A."/>
            <person name="Chapman S.B."/>
            <person name="Chen Z."/>
            <person name="Freedman E."/>
            <person name="Gellesch M."/>
            <person name="Goldberg J."/>
            <person name="Griggs A."/>
            <person name="Gujja S."/>
            <person name="Heilman E."/>
            <person name="Heiman D."/>
            <person name="Howarth C."/>
            <person name="Mehta T."/>
            <person name="Neiman D."/>
            <person name="Pearson M."/>
            <person name="Roberts A."/>
            <person name="Saif S."/>
            <person name="Shea T."/>
            <person name="Shenoy N."/>
            <person name="Sisk P."/>
            <person name="Stolte C."/>
            <person name="Sykes S."/>
            <person name="White J."/>
            <person name="Yandava C."/>
            <person name="Burger G."/>
            <person name="Gray M.W."/>
            <person name="Holland P.W.H."/>
            <person name="King N."/>
            <person name="Lang F.B.F."/>
            <person name="Roger A.J."/>
            <person name="Ruiz-Trillo I."/>
            <person name="Haas B."/>
            <person name="Nusbaum C."/>
            <person name="Birren B."/>
        </authorList>
    </citation>
    <scope>NUCLEOTIDE SEQUENCE [LARGE SCALE GENOMIC DNA]</scope>
    <source>
        <strain evidence="2 3">JP610</strain>
    </source>
</reference>
<dbReference type="SUPFAM" id="SSF158230">
    <property type="entry name" value="PRP4-like"/>
    <property type="match status" value="1"/>
</dbReference>
<dbReference type="STRING" id="667725.A0A0L0F6B2"/>
<evidence type="ECO:0000313" key="2">
    <source>
        <dbReference type="EMBL" id="KNC71693.1"/>
    </source>
</evidence>
<dbReference type="GO" id="GO:0046540">
    <property type="term" value="C:U4/U6 x U5 tri-snRNP complex"/>
    <property type="evidence" value="ECO:0007669"/>
    <property type="project" value="TreeGrafter"/>
</dbReference>
<evidence type="ECO:0000259" key="1">
    <source>
        <dbReference type="SMART" id="SM00500"/>
    </source>
</evidence>
<dbReference type="OrthoDB" id="540662at2759"/>
<dbReference type="PANTHER" id="PTHR19846">
    <property type="entry name" value="WD40 REPEAT PROTEIN"/>
    <property type="match status" value="1"/>
</dbReference>
<dbReference type="InterPro" id="IPR014906">
    <property type="entry name" value="PRP4-like"/>
</dbReference>
<keyword evidence="3" id="KW-1185">Reference proteome</keyword>
<feature type="non-terminal residue" evidence="2">
    <location>
        <position position="154"/>
    </location>
</feature>
<feature type="domain" description="Pre-mRNA processing factor 4 (PRP4)-like" evidence="1">
    <location>
        <begin position="67"/>
        <end position="119"/>
    </location>
</feature>
<sequence>MYYTRAFGPIPHLNCSMPISQNITAAPAQPTPGAVVVGLGEMDDKERAAILAEFERKRRLRTLAVPTDDLMVRKALREMEEPITLFGEDKGLRRERLKKCTLKKLEVEAEAALKAPKKKKEEVVVEEKKPEVWYHEGPPELLATRLYIAKYSIP</sequence>
<dbReference type="AlphaFoldDB" id="A0A0L0F6B2"/>
<dbReference type="InterPro" id="IPR036285">
    <property type="entry name" value="PRP4-like_sf"/>
</dbReference>